<feature type="transmembrane region" description="Helical" evidence="1">
    <location>
        <begin position="6"/>
        <end position="26"/>
    </location>
</feature>
<feature type="transmembrane region" description="Helical" evidence="1">
    <location>
        <begin position="38"/>
        <end position="55"/>
    </location>
</feature>
<proteinExistence type="predicted"/>
<protein>
    <submittedName>
        <fullName evidence="2">Uncharacterized protein</fullName>
    </submittedName>
</protein>
<evidence type="ECO:0000256" key="1">
    <source>
        <dbReference type="SAM" id="Phobius"/>
    </source>
</evidence>
<feature type="non-terminal residue" evidence="2">
    <location>
        <position position="267"/>
    </location>
</feature>
<gene>
    <name evidence="2" type="ORF">S01H1_39652</name>
</gene>
<keyword evidence="1" id="KW-0472">Membrane</keyword>
<organism evidence="2">
    <name type="scientific">marine sediment metagenome</name>
    <dbReference type="NCBI Taxonomy" id="412755"/>
    <lineage>
        <taxon>unclassified sequences</taxon>
        <taxon>metagenomes</taxon>
        <taxon>ecological metagenomes</taxon>
    </lineage>
</organism>
<accession>X0UJ43</accession>
<keyword evidence="1" id="KW-1133">Transmembrane helix</keyword>
<feature type="transmembrane region" description="Helical" evidence="1">
    <location>
        <begin position="102"/>
        <end position="120"/>
    </location>
</feature>
<comment type="caution">
    <text evidence="2">The sequence shown here is derived from an EMBL/GenBank/DDBJ whole genome shotgun (WGS) entry which is preliminary data.</text>
</comment>
<feature type="transmembrane region" description="Helical" evidence="1">
    <location>
        <begin position="75"/>
        <end position="95"/>
    </location>
</feature>
<sequence length="267" mass="29844">IMGILLSIVIAFFFGMVIQFLSRLLFTFDYTSRLKRFGGVWAGFAVSIITYLILIKGAKGASFLSPEMITWIKTHAWTILAMNFVFFSAIFQLLIVFTKMNVLKPVVLIGTFALAMAFAANDLVNFIGVPMAGLKAYDVASASANPLQVTMEVLKQPTQSNTFLLLIAGFIMVMTLWISRKSRTVSRTEVSLSRQDEGFERFGSSLISRTVVRMVYAFSGTINRITPLVIRKIISRRMDPSVFEAERDEEGKAPSYDLLRASVNLMV</sequence>
<keyword evidence="1" id="KW-0812">Transmembrane</keyword>
<dbReference type="EMBL" id="BARS01025049">
    <property type="protein sequence ID" value="GAG00388.1"/>
    <property type="molecule type" value="Genomic_DNA"/>
</dbReference>
<reference evidence="2" key="1">
    <citation type="journal article" date="2014" name="Front. Microbiol.">
        <title>High frequency of phylogenetically diverse reductive dehalogenase-homologous genes in deep subseafloor sedimentary metagenomes.</title>
        <authorList>
            <person name="Kawai M."/>
            <person name="Futagami T."/>
            <person name="Toyoda A."/>
            <person name="Takaki Y."/>
            <person name="Nishi S."/>
            <person name="Hori S."/>
            <person name="Arai W."/>
            <person name="Tsubouchi T."/>
            <person name="Morono Y."/>
            <person name="Uchiyama I."/>
            <person name="Ito T."/>
            <person name="Fujiyama A."/>
            <person name="Inagaki F."/>
            <person name="Takami H."/>
        </authorList>
    </citation>
    <scope>NUCLEOTIDE SEQUENCE</scope>
    <source>
        <strain evidence="2">Expedition CK06-06</strain>
    </source>
</reference>
<evidence type="ECO:0000313" key="2">
    <source>
        <dbReference type="EMBL" id="GAG00388.1"/>
    </source>
</evidence>
<name>X0UJ43_9ZZZZ</name>
<feature type="non-terminal residue" evidence="2">
    <location>
        <position position="1"/>
    </location>
</feature>
<feature type="transmembrane region" description="Helical" evidence="1">
    <location>
        <begin position="160"/>
        <end position="178"/>
    </location>
</feature>
<dbReference type="AlphaFoldDB" id="X0UJ43"/>